<dbReference type="Proteomes" id="UP001609176">
    <property type="component" value="Unassembled WGS sequence"/>
</dbReference>
<comment type="caution">
    <text evidence="2">The sequence shown here is derived from an EMBL/GenBank/DDBJ whole genome shotgun (WGS) entry which is preliminary data.</text>
</comment>
<proteinExistence type="predicted"/>
<evidence type="ECO:0000313" key="3">
    <source>
        <dbReference type="Proteomes" id="UP001609176"/>
    </source>
</evidence>
<gene>
    <name evidence="2" type="ORF">ACHIPV_29335</name>
</gene>
<organism evidence="2 3">
    <name type="scientific">Antrihabitans spumae</name>
    <dbReference type="NCBI Taxonomy" id="3373370"/>
    <lineage>
        <taxon>Bacteria</taxon>
        <taxon>Bacillati</taxon>
        <taxon>Actinomycetota</taxon>
        <taxon>Actinomycetes</taxon>
        <taxon>Mycobacteriales</taxon>
        <taxon>Nocardiaceae</taxon>
        <taxon>Antrihabitans</taxon>
    </lineage>
</organism>
<accession>A0ABW7KXV3</accession>
<reference evidence="2 3" key="1">
    <citation type="submission" date="2024-10" db="EMBL/GenBank/DDBJ databases">
        <authorList>
            <person name="Riesco R."/>
        </authorList>
    </citation>
    <scope>NUCLEOTIDE SEQUENCE [LARGE SCALE GENOMIC DNA]</scope>
    <source>
        <strain evidence="2 3">NCIMB 15448</strain>
    </source>
</reference>
<feature type="region of interest" description="Disordered" evidence="1">
    <location>
        <begin position="1"/>
        <end position="30"/>
    </location>
</feature>
<protein>
    <submittedName>
        <fullName evidence="2">Uncharacterized protein</fullName>
    </submittedName>
</protein>
<name>A0ABW7KXV3_9NOCA</name>
<sequence>GEFSTLNRPFQDRKPNPKQIKPARQPGERSGLARNEYVIRCASGRVPADVSPIVATLLIRYAPAAAKMNAFYWKLFGGDIHAEYPGR</sequence>
<feature type="non-terminal residue" evidence="2">
    <location>
        <position position="1"/>
    </location>
</feature>
<evidence type="ECO:0000313" key="2">
    <source>
        <dbReference type="EMBL" id="MFH5245936.1"/>
    </source>
</evidence>
<dbReference type="EMBL" id="JBIMSP010000111">
    <property type="protein sequence ID" value="MFH5245936.1"/>
    <property type="molecule type" value="Genomic_DNA"/>
</dbReference>
<evidence type="ECO:0000256" key="1">
    <source>
        <dbReference type="SAM" id="MobiDB-lite"/>
    </source>
</evidence>